<reference evidence="3" key="1">
    <citation type="journal article" date="2019" name="Int. J. Syst. Evol. Microbiol.">
        <title>The Global Catalogue of Microorganisms (GCM) 10K type strain sequencing project: providing services to taxonomists for standard genome sequencing and annotation.</title>
        <authorList>
            <consortium name="The Broad Institute Genomics Platform"/>
            <consortium name="The Broad Institute Genome Sequencing Center for Infectious Disease"/>
            <person name="Wu L."/>
            <person name="Ma J."/>
        </authorList>
    </citation>
    <scope>NUCLEOTIDE SEQUENCE [LARGE SCALE GENOMIC DNA]</scope>
    <source>
        <strain evidence="3">JCM 19134</strain>
    </source>
</reference>
<evidence type="ECO:0000256" key="1">
    <source>
        <dbReference type="SAM" id="MobiDB-lite"/>
    </source>
</evidence>
<feature type="compositionally biased region" description="Acidic residues" evidence="1">
    <location>
        <begin position="1232"/>
        <end position="1248"/>
    </location>
</feature>
<sequence length="1453" mass="152055">MLSADPITGIFDDGVNAELALANDSAQASQELAVALERLAQTEEEPSPVVTAHADGKGYRVDYVKTVQEQGLLISTADDVDAAIGEAGGSGSWTEGDAVSATSMSFAPSGSETARFDVQFDLSKFMLDETAGINAIHFVDNDVSVGLYDLEAGDIVFSVDGTAALLNSDGSWFTGKRGDVLAFRPDTVGDYTAGTFSMVVEQIAGSNDDLQALTVVEQTTTVAGNTLNPGDILFVSSDKDYDEAIYRYYYTDILVLTTPSTAAIIEEGDTEEDDFGWNLNLAGINGLELLETEQTVGGVTFSAGTLLVASDGDEAVLSLSFSGSSTDLELADATITSQLSYATALEGVTSIDALSVAPYVVDVNAEPTGSLVIEGVATEDETLTAISSLSDEDGMGGASFQWFRDGVAIAGATGQTYTLGDADVGSQMTVRISYTDGGGTNEQVTSAATAAVANINDGPAGSIFISGDLVENEQLSIDISGLTDDDGFNPGTSTVTYQWLRDNSVISGADSDSYTLGDDDVGAILSFVIRYIDDNGTTETVRANALVEVANINDAPTGSVNIAGSAKEDKTLTAITSSIADGDGLGDFNYQWLRNGTAITGAQAETYTLGDDDVGSTISVRVSYTDNNGTLEQITSSAKGPINNVNDAPQGQPWVFGQIREDATISAFLGWMSDADGPGSNYQYQWLRDGQAIAGATAITYTLGDDDVGSIIQVRVSYTDGQGTDETVTSSNSGFYRVANVNDAPTGEVGLLGSSIAGQTLTMDLSELADIDGLGSFNYQWLRNGEIIDGATGVGYILTSSDIGAVVQGQVLYTDGHGTLETVTSQASEQVADNIGHGTATVTIAGNAAEYETLTAVATLLDEDGTEEEPSAIRYQWFRDDIAIDGAVNSTYQLIQADIGGRFSVLVELDHHHIDASSVLSDATAVVINTNDLPQGQLIISGLAQEYQTLEVSTSGITDGDGLGDFNRQWLRNGVAIAGATGTQYTLTADDIGSSLSVQITYRDGYGTAERVVSLATDEVANVNDPLLGELAIAGQMIEGQTLNAVTDTLADGDGLGDLQYQWLRNGQAIEGATGNNYRLGQDDVGSNIALRVQYTDGFGTVESVSAAGTSAVQNINDNADGAVVIRGNNLVGESLTADTSNVTDRDGLGSFQYQWLRDGEVIAGATEQDYRLLQSDLDAEISIQVTYVDGFGQQEQVGSNKVVVEVLRLEAEAVAEANEPEPATKAPEQVVEAEPEADSGEGEEESSTEQVDGNGQQTTSVKMDVSASVAAVESIQGVDFTNSALSGLATNFGDSTNTDDDAGDGGVNLLKNDSLLAESFGIELASETVANLDQFLDPLELVTNVAVNDSFDQLRQQFMDMTGQEQMLWSGGTTTLTASFSVGYVVWLLRSGVLLSTALSAIPAWRFIDPLPVLMSSASAAGDGDDESLESMVSQGDSEQEAGVESNDKESH</sequence>
<evidence type="ECO:0000313" key="2">
    <source>
        <dbReference type="EMBL" id="GAA4950005.1"/>
    </source>
</evidence>
<feature type="region of interest" description="Disordered" evidence="1">
    <location>
        <begin position="1420"/>
        <end position="1453"/>
    </location>
</feature>
<evidence type="ECO:0008006" key="4">
    <source>
        <dbReference type="Google" id="ProtNLM"/>
    </source>
</evidence>
<evidence type="ECO:0000313" key="3">
    <source>
        <dbReference type="Proteomes" id="UP001409585"/>
    </source>
</evidence>
<gene>
    <name evidence="2" type="ORF">GCM10025791_32860</name>
</gene>
<proteinExistence type="predicted"/>
<organism evidence="2 3">
    <name type="scientific">Halioxenophilus aromaticivorans</name>
    <dbReference type="NCBI Taxonomy" id="1306992"/>
    <lineage>
        <taxon>Bacteria</taxon>
        <taxon>Pseudomonadati</taxon>
        <taxon>Pseudomonadota</taxon>
        <taxon>Gammaproteobacteria</taxon>
        <taxon>Alteromonadales</taxon>
        <taxon>Alteromonadaceae</taxon>
        <taxon>Halioxenophilus</taxon>
    </lineage>
</organism>
<feature type="compositionally biased region" description="Low complexity" evidence="1">
    <location>
        <begin position="1216"/>
        <end position="1231"/>
    </location>
</feature>
<dbReference type="EMBL" id="BAABLX010000028">
    <property type="protein sequence ID" value="GAA4950005.1"/>
    <property type="molecule type" value="Genomic_DNA"/>
</dbReference>
<dbReference type="Proteomes" id="UP001409585">
    <property type="component" value="Unassembled WGS sequence"/>
</dbReference>
<feature type="region of interest" description="Disordered" evidence="1">
    <location>
        <begin position="1216"/>
        <end position="1259"/>
    </location>
</feature>
<comment type="caution">
    <text evidence="2">The sequence shown here is derived from an EMBL/GenBank/DDBJ whole genome shotgun (WGS) entry which is preliminary data.</text>
</comment>
<protein>
    <recommendedName>
        <fullName evidence="4">Cadherin domain-containing protein</fullName>
    </recommendedName>
</protein>
<keyword evidence="3" id="KW-1185">Reference proteome</keyword>
<accession>A0AAV3U5K9</accession>
<dbReference type="Gene3D" id="2.60.40.2700">
    <property type="match status" value="9"/>
</dbReference>
<name>A0AAV3U5K9_9ALTE</name>